<protein>
    <submittedName>
        <fullName evidence="5">Methyltransferase domain-containing protein</fullName>
    </submittedName>
</protein>
<sequence>MATFKDHFSALAETYAASRPTYPDVLYDVIASVVPASAEVWEPGCGSGQATIGLAQRFRHVYATDPSAAQIERHWARRQRADNVTVAVEPAESTPLRDASIDLIAVAQALHWFDRPAFFATCERVLKPGGVLAAWTYQDIVFSDDMADVAEAVRDDIDPYWPPERNDVDVGYTGYDWPFEALPVPQDMWMYADWTLSQLLGYFSSLSASACFLQATGRDPIAMHGPELAAAWGNPDQVRRMRWPLVLHLRRKPA</sequence>
<dbReference type="PANTHER" id="PTHR44942:SF4">
    <property type="entry name" value="METHYLTRANSFERASE TYPE 11 DOMAIN-CONTAINING PROTEIN"/>
    <property type="match status" value="1"/>
</dbReference>
<dbReference type="InterPro" id="IPR051052">
    <property type="entry name" value="Diverse_substrate_MTase"/>
</dbReference>
<dbReference type="OrthoDB" id="9797252at2"/>
<gene>
    <name evidence="5" type="ORF">SAMN06296058_2445</name>
</gene>
<dbReference type="CDD" id="cd02440">
    <property type="entry name" value="AdoMet_MTases"/>
    <property type="match status" value="1"/>
</dbReference>
<evidence type="ECO:0000313" key="5">
    <source>
        <dbReference type="EMBL" id="SKC74836.1"/>
    </source>
</evidence>
<dbReference type="Proteomes" id="UP000190341">
    <property type="component" value="Unassembled WGS sequence"/>
</dbReference>
<keyword evidence="3 5" id="KW-0808">Transferase</keyword>
<dbReference type="EMBL" id="FUZV01000002">
    <property type="protein sequence ID" value="SKC74836.1"/>
    <property type="molecule type" value="Genomic_DNA"/>
</dbReference>
<evidence type="ECO:0000256" key="3">
    <source>
        <dbReference type="ARBA" id="ARBA00022679"/>
    </source>
</evidence>
<proteinExistence type="inferred from homology"/>
<dbReference type="GO" id="GO:0032259">
    <property type="term" value="P:methylation"/>
    <property type="evidence" value="ECO:0007669"/>
    <property type="project" value="UniProtKB-KW"/>
</dbReference>
<keyword evidence="6" id="KW-1185">Reference proteome</keyword>
<accession>A0A1T5LFM9</accession>
<reference evidence="5 6" key="1">
    <citation type="submission" date="2017-02" db="EMBL/GenBank/DDBJ databases">
        <authorList>
            <person name="Peterson S.W."/>
        </authorList>
    </citation>
    <scope>NUCLEOTIDE SEQUENCE [LARGE SCALE GENOMIC DNA]</scope>
    <source>
        <strain evidence="5 6">P15</strain>
    </source>
</reference>
<dbReference type="InterPro" id="IPR029063">
    <property type="entry name" value="SAM-dependent_MTases_sf"/>
</dbReference>
<keyword evidence="2 5" id="KW-0489">Methyltransferase</keyword>
<evidence type="ECO:0000256" key="2">
    <source>
        <dbReference type="ARBA" id="ARBA00022603"/>
    </source>
</evidence>
<dbReference type="RefSeq" id="WP_079724804.1">
    <property type="nucleotide sequence ID" value="NZ_BMCL01000001.1"/>
</dbReference>
<dbReference type="SUPFAM" id="SSF53335">
    <property type="entry name" value="S-adenosyl-L-methionine-dependent methyltransferases"/>
    <property type="match status" value="1"/>
</dbReference>
<dbReference type="STRING" id="428993.SAMN06296058_2445"/>
<dbReference type="GO" id="GO:0008757">
    <property type="term" value="F:S-adenosylmethionine-dependent methyltransferase activity"/>
    <property type="evidence" value="ECO:0007669"/>
    <property type="project" value="InterPro"/>
</dbReference>
<evidence type="ECO:0000313" key="6">
    <source>
        <dbReference type="Proteomes" id="UP000190341"/>
    </source>
</evidence>
<dbReference type="InterPro" id="IPR013216">
    <property type="entry name" value="Methyltransf_11"/>
</dbReference>
<evidence type="ECO:0000256" key="1">
    <source>
        <dbReference type="ARBA" id="ARBA00008361"/>
    </source>
</evidence>
<comment type="similarity">
    <text evidence="1">Belongs to the methyltransferase superfamily.</text>
</comment>
<name>A0A1T5LFM9_9GAMM</name>
<dbReference type="Gene3D" id="3.40.50.150">
    <property type="entry name" value="Vaccinia Virus protein VP39"/>
    <property type="match status" value="1"/>
</dbReference>
<dbReference type="Pfam" id="PF08241">
    <property type="entry name" value="Methyltransf_11"/>
    <property type="match status" value="1"/>
</dbReference>
<dbReference type="AlphaFoldDB" id="A0A1T5LFM9"/>
<organism evidence="5 6">
    <name type="scientific">Pseudoxanthomonas indica</name>
    <dbReference type="NCBI Taxonomy" id="428993"/>
    <lineage>
        <taxon>Bacteria</taxon>
        <taxon>Pseudomonadati</taxon>
        <taxon>Pseudomonadota</taxon>
        <taxon>Gammaproteobacteria</taxon>
        <taxon>Lysobacterales</taxon>
        <taxon>Lysobacteraceae</taxon>
        <taxon>Pseudoxanthomonas</taxon>
    </lineage>
</organism>
<evidence type="ECO:0000259" key="4">
    <source>
        <dbReference type="Pfam" id="PF08241"/>
    </source>
</evidence>
<feature type="domain" description="Methyltransferase type 11" evidence="4">
    <location>
        <begin position="42"/>
        <end position="133"/>
    </location>
</feature>
<dbReference type="PANTHER" id="PTHR44942">
    <property type="entry name" value="METHYLTRANSF_11 DOMAIN-CONTAINING PROTEIN"/>
    <property type="match status" value="1"/>
</dbReference>